<evidence type="ECO:0000256" key="2">
    <source>
        <dbReference type="ARBA" id="ARBA00023315"/>
    </source>
</evidence>
<dbReference type="Proteomes" id="UP001305521">
    <property type="component" value="Chromosome"/>
</dbReference>
<dbReference type="SUPFAM" id="SSF55729">
    <property type="entry name" value="Acyl-CoA N-acyltransferases (Nat)"/>
    <property type="match status" value="1"/>
</dbReference>
<dbReference type="EMBL" id="CP137852">
    <property type="protein sequence ID" value="WPB86650.1"/>
    <property type="molecule type" value="Genomic_DNA"/>
</dbReference>
<gene>
    <name evidence="4" type="ORF">R9Z33_07160</name>
</gene>
<accession>A0ABZ0PNF8</accession>
<keyword evidence="2 4" id="KW-0012">Acyltransferase</keyword>
<reference evidence="4 5" key="1">
    <citation type="submission" date="2023-11" db="EMBL/GenBank/DDBJ databases">
        <title>Arctic aerobic anoxygenic photoheterotroph Sediminicoccus rosea KRV36 adapts its photosynthesis to long days of polar summer.</title>
        <authorList>
            <person name="Tomasch J."/>
            <person name="Kopejtka K."/>
            <person name="Bily T."/>
            <person name="Gardiner A.T."/>
            <person name="Gardian Z."/>
            <person name="Shivaramu S."/>
            <person name="Koblizek M."/>
            <person name="Engelhardt F."/>
            <person name="Kaftan D."/>
        </authorList>
    </citation>
    <scope>NUCLEOTIDE SEQUENCE [LARGE SCALE GENOMIC DNA]</scope>
    <source>
        <strain evidence="4 5">R-30</strain>
    </source>
</reference>
<name>A0ABZ0PNF8_9PROT</name>
<keyword evidence="1 4" id="KW-0808">Transferase</keyword>
<sequence length="158" mass="16640">MIRAARPEDAPALAALLNALNSLDGPPPERPMTPGIALRDLIGPGARAWLRLAEWEGKVAGFATATPIYDAVRHADAMMLLDLYVAPEARRRGLARRLMAALAAHAEAAGAACLWWGVDDGDDEALLFYRAIGAVSEGRFSGEIIEGAALRQLAAGAA</sequence>
<dbReference type="PROSITE" id="PS51186">
    <property type="entry name" value="GNAT"/>
    <property type="match status" value="1"/>
</dbReference>
<proteinExistence type="predicted"/>
<dbReference type="InterPro" id="IPR050832">
    <property type="entry name" value="Bact_Acetyltransf"/>
</dbReference>
<dbReference type="InterPro" id="IPR000182">
    <property type="entry name" value="GNAT_dom"/>
</dbReference>
<feature type="domain" description="N-acetyltransferase" evidence="3">
    <location>
        <begin position="1"/>
        <end position="155"/>
    </location>
</feature>
<dbReference type="Pfam" id="PF00583">
    <property type="entry name" value="Acetyltransf_1"/>
    <property type="match status" value="1"/>
</dbReference>
<evidence type="ECO:0000313" key="5">
    <source>
        <dbReference type="Proteomes" id="UP001305521"/>
    </source>
</evidence>
<organism evidence="4 5">
    <name type="scientific">Sediminicoccus rosea</name>
    <dbReference type="NCBI Taxonomy" id="1225128"/>
    <lineage>
        <taxon>Bacteria</taxon>
        <taxon>Pseudomonadati</taxon>
        <taxon>Pseudomonadota</taxon>
        <taxon>Alphaproteobacteria</taxon>
        <taxon>Acetobacterales</taxon>
        <taxon>Roseomonadaceae</taxon>
        <taxon>Sediminicoccus</taxon>
    </lineage>
</organism>
<evidence type="ECO:0000256" key="1">
    <source>
        <dbReference type="ARBA" id="ARBA00022679"/>
    </source>
</evidence>
<dbReference type="EC" id="2.3.1.-" evidence="4"/>
<dbReference type="Gene3D" id="3.40.630.30">
    <property type="match status" value="1"/>
</dbReference>
<dbReference type="GO" id="GO:0016746">
    <property type="term" value="F:acyltransferase activity"/>
    <property type="evidence" value="ECO:0007669"/>
    <property type="project" value="UniProtKB-KW"/>
</dbReference>
<dbReference type="RefSeq" id="WP_318650619.1">
    <property type="nucleotide sequence ID" value="NZ_CP137852.1"/>
</dbReference>
<dbReference type="InterPro" id="IPR016181">
    <property type="entry name" value="Acyl_CoA_acyltransferase"/>
</dbReference>
<evidence type="ECO:0000259" key="3">
    <source>
        <dbReference type="PROSITE" id="PS51186"/>
    </source>
</evidence>
<keyword evidence="5" id="KW-1185">Reference proteome</keyword>
<dbReference type="PANTHER" id="PTHR43877">
    <property type="entry name" value="AMINOALKYLPHOSPHONATE N-ACETYLTRANSFERASE-RELATED-RELATED"/>
    <property type="match status" value="1"/>
</dbReference>
<protein>
    <submittedName>
        <fullName evidence="4">GNAT family N-acetyltransferase</fullName>
        <ecNumber evidence="4">2.3.1.-</ecNumber>
    </submittedName>
</protein>
<evidence type="ECO:0000313" key="4">
    <source>
        <dbReference type="EMBL" id="WPB86650.1"/>
    </source>
</evidence>